<dbReference type="AlphaFoldDB" id="A0A4D7AZ32"/>
<feature type="region of interest" description="Disordered" evidence="1">
    <location>
        <begin position="16"/>
        <end position="109"/>
    </location>
</feature>
<dbReference type="KEGG" id="pstg:E8M01_22275"/>
<organism evidence="2 3">
    <name type="scientific">Phreatobacter stygius</name>
    <dbReference type="NCBI Taxonomy" id="1940610"/>
    <lineage>
        <taxon>Bacteria</taxon>
        <taxon>Pseudomonadati</taxon>
        <taxon>Pseudomonadota</taxon>
        <taxon>Alphaproteobacteria</taxon>
        <taxon>Hyphomicrobiales</taxon>
        <taxon>Phreatobacteraceae</taxon>
        <taxon>Phreatobacter</taxon>
    </lineage>
</organism>
<keyword evidence="3" id="KW-1185">Reference proteome</keyword>
<dbReference type="EMBL" id="CP039690">
    <property type="protein sequence ID" value="QCI66724.1"/>
    <property type="molecule type" value="Genomic_DNA"/>
</dbReference>
<evidence type="ECO:0000256" key="1">
    <source>
        <dbReference type="SAM" id="MobiDB-lite"/>
    </source>
</evidence>
<feature type="compositionally biased region" description="Pro residues" evidence="1">
    <location>
        <begin position="69"/>
        <end position="109"/>
    </location>
</feature>
<accession>A0A4D7AZ32</accession>
<evidence type="ECO:0000313" key="3">
    <source>
        <dbReference type="Proteomes" id="UP000298781"/>
    </source>
</evidence>
<dbReference type="OrthoDB" id="8479166at2"/>
<feature type="compositionally biased region" description="Pro residues" evidence="1">
    <location>
        <begin position="26"/>
        <end position="41"/>
    </location>
</feature>
<name>A0A4D7AZ32_9HYPH</name>
<reference evidence="2 3" key="1">
    <citation type="submission" date="2019-04" db="EMBL/GenBank/DDBJ databases">
        <title>Phreatobacter aquaticus sp. nov.</title>
        <authorList>
            <person name="Choi A."/>
        </authorList>
    </citation>
    <scope>NUCLEOTIDE SEQUENCE [LARGE SCALE GENOMIC DNA]</scope>
    <source>
        <strain evidence="2 3">KCTC 52518</strain>
    </source>
</reference>
<sequence>MDDKDLVVLDELSALLADPLPQRPQVQPPQVQPPQVQPPQAPEITQARAAGATVADPQRQEPALQDPGEPSPDPEPSNPDEPSEPDPGPADPIDEPPSMPVTPPAPVAVPEPALVSAAPLPASSPQTSPETATMIPWIATKQFTVDLFPSWTKTEGDKEWSLGAVTVDVPDITAKLDQLIASLNEDQWEIKLVVPLDKSLTYHEHQKVMRQGSRREPEAVLGAFGLGWAANTTASLLVVCQRTEWLDAIDYKARIKARQDRIDGEARRRDRAQILEQNAAVNAKITAAQKALEDLKANGVAIKKSGFLRGEKFVVAGIDYTNRTEAEAAHRARLGELEADLAALPKQLKSLPSEA</sequence>
<dbReference type="Proteomes" id="UP000298781">
    <property type="component" value="Chromosome"/>
</dbReference>
<gene>
    <name evidence="2" type="ORF">E8M01_22275</name>
</gene>
<protein>
    <submittedName>
        <fullName evidence="2">Uncharacterized protein</fullName>
    </submittedName>
</protein>
<evidence type="ECO:0000313" key="2">
    <source>
        <dbReference type="EMBL" id="QCI66724.1"/>
    </source>
</evidence>
<proteinExistence type="predicted"/>
<dbReference type="RefSeq" id="WP_136962164.1">
    <property type="nucleotide sequence ID" value="NZ_CP039690.1"/>
</dbReference>